<dbReference type="SUPFAM" id="SSF47592">
    <property type="entry name" value="SWIB/MDM2 domain"/>
    <property type="match status" value="1"/>
</dbReference>
<sequence length="566" mass="63034">MAMNNNSSANSNSVVRNVGATMPVNNSPSINNLGRNVGAASHFGNSGVVPQTRPMNHHAHLISQSQPQIQSGSHFQGHFQLSEPQVHTMSQIQYSQVHAQARAQSVHAQFQTNTQPVQLHSANASNVNMPPSVSTTGTGSSKRPTQKPPSRPPGSSNTGAGSLFKTMELTPAARRKKAKLPEKQIPDNVAALLPESAIYTQLLEVEGRIDAALARKKNDIRESLKNPSRIQKTLRIYVFNTFENQNQNSSDQKNVQSSSWSLKIIGRILEDGKDPVIAKAMQKYNSTYPKFSSFFKKITIYLDQSLYPDNHIILWESSRSPVLQEGFEVKRKGDKEFTAVIRLDVNYTPEKFRLSPALSDVLGIETDTRSRIMAALWHYVKANKLQNSNDPSFFTCDPGLRKVFGEEKVKFSTVSQKISQHLIPPQPINLQHRVRISGNCPTGTTCYDVVVDVPFPIEKQMSAFLANLEKHKDIDSCDELITAAVKKIHEHYRRRAFFLGFSQSPAEFINTLITSQSKDLKIAAGDASRLAEKERHSNFYSQSWLEDAVIRYLNRKPAGSDVPGST</sequence>
<dbReference type="KEGG" id="mcha:111007199"/>
<dbReference type="GeneID" id="111007199"/>
<protein>
    <submittedName>
        <fullName evidence="4 5">SWI/SNF complex component SNF12 homolog</fullName>
    </submittedName>
</protein>
<dbReference type="InterPro" id="IPR036885">
    <property type="entry name" value="SWIB_MDM2_dom_sf"/>
</dbReference>
<evidence type="ECO:0000313" key="3">
    <source>
        <dbReference type="Proteomes" id="UP000504603"/>
    </source>
</evidence>
<feature type="compositionally biased region" description="Polar residues" evidence="1">
    <location>
        <begin position="123"/>
        <end position="133"/>
    </location>
</feature>
<evidence type="ECO:0000313" key="5">
    <source>
        <dbReference type="RefSeq" id="XP_022135165.1"/>
    </source>
</evidence>
<keyword evidence="3" id="KW-1185">Reference proteome</keyword>
<gene>
    <name evidence="4 5" type="primary">LOC111007199</name>
</gene>
<dbReference type="RefSeq" id="XP_022135165.1">
    <property type="nucleotide sequence ID" value="XM_022279473.1"/>
</dbReference>
<dbReference type="SMART" id="SM00151">
    <property type="entry name" value="SWIB"/>
    <property type="match status" value="1"/>
</dbReference>
<dbReference type="PROSITE" id="PS51925">
    <property type="entry name" value="SWIB_MDM2"/>
    <property type="match status" value="1"/>
</dbReference>
<dbReference type="AlphaFoldDB" id="A0A6J1C0P2"/>
<dbReference type="Pfam" id="PF02201">
    <property type="entry name" value="SWIB"/>
    <property type="match status" value="1"/>
</dbReference>
<evidence type="ECO:0000256" key="1">
    <source>
        <dbReference type="SAM" id="MobiDB-lite"/>
    </source>
</evidence>
<evidence type="ECO:0000313" key="4">
    <source>
        <dbReference type="RefSeq" id="XP_022135164.1"/>
    </source>
</evidence>
<feature type="region of interest" description="Disordered" evidence="1">
    <location>
        <begin position="123"/>
        <end position="164"/>
    </location>
</feature>
<accession>A0A6J1C0P2</accession>
<dbReference type="Gene3D" id="1.10.245.10">
    <property type="entry name" value="SWIB/MDM2 domain"/>
    <property type="match status" value="1"/>
</dbReference>
<dbReference type="InterPro" id="IPR003121">
    <property type="entry name" value="SWIB_MDM2_domain"/>
</dbReference>
<dbReference type="RefSeq" id="XP_022135164.1">
    <property type="nucleotide sequence ID" value="XM_022279472.1"/>
</dbReference>
<dbReference type="OrthoDB" id="10263741at2759"/>
<evidence type="ECO:0000259" key="2">
    <source>
        <dbReference type="PROSITE" id="PS51925"/>
    </source>
</evidence>
<name>A0A6J1C0P2_MOMCH</name>
<dbReference type="PANTHER" id="PTHR13844">
    <property type="entry name" value="SWI/SNF-RELATED MATRIX-ASSOCIATED ACTIN-DEPENDENT REGULATOR OF CHROMATIN SUBFAMILY D"/>
    <property type="match status" value="1"/>
</dbReference>
<reference evidence="4 5" key="1">
    <citation type="submission" date="2025-04" db="UniProtKB">
        <authorList>
            <consortium name="RefSeq"/>
        </authorList>
    </citation>
    <scope>IDENTIFICATION</scope>
    <source>
        <strain evidence="4 5">OHB3-1</strain>
    </source>
</reference>
<organism evidence="3 4">
    <name type="scientific">Momordica charantia</name>
    <name type="common">Bitter gourd</name>
    <name type="synonym">Balsam pear</name>
    <dbReference type="NCBI Taxonomy" id="3673"/>
    <lineage>
        <taxon>Eukaryota</taxon>
        <taxon>Viridiplantae</taxon>
        <taxon>Streptophyta</taxon>
        <taxon>Embryophyta</taxon>
        <taxon>Tracheophyta</taxon>
        <taxon>Spermatophyta</taxon>
        <taxon>Magnoliopsida</taxon>
        <taxon>eudicotyledons</taxon>
        <taxon>Gunneridae</taxon>
        <taxon>Pentapetalae</taxon>
        <taxon>rosids</taxon>
        <taxon>fabids</taxon>
        <taxon>Cucurbitales</taxon>
        <taxon>Cucurbitaceae</taxon>
        <taxon>Momordiceae</taxon>
        <taxon>Momordica</taxon>
    </lineage>
</organism>
<dbReference type="Proteomes" id="UP000504603">
    <property type="component" value="Unplaced"/>
</dbReference>
<dbReference type="CDD" id="cd10568">
    <property type="entry name" value="SWIB_like"/>
    <property type="match status" value="1"/>
</dbReference>
<dbReference type="InterPro" id="IPR019835">
    <property type="entry name" value="SWIB_domain"/>
</dbReference>
<feature type="domain" description="DM2" evidence="2">
    <location>
        <begin position="347"/>
        <end position="424"/>
    </location>
</feature>
<proteinExistence type="predicted"/>